<dbReference type="AlphaFoldDB" id="A0A3N4JUR9"/>
<gene>
    <name evidence="2" type="ORF">L873DRAFT_1805045</name>
</gene>
<evidence type="ECO:0000313" key="2">
    <source>
        <dbReference type="EMBL" id="RPB00582.1"/>
    </source>
</evidence>
<name>A0A3N4JUR9_9PEZI</name>
<dbReference type="Proteomes" id="UP000276215">
    <property type="component" value="Unassembled WGS sequence"/>
</dbReference>
<reference evidence="2 3" key="1">
    <citation type="journal article" date="2018" name="Nat. Ecol. Evol.">
        <title>Pezizomycetes genomes reveal the molecular basis of ectomycorrhizal truffle lifestyle.</title>
        <authorList>
            <person name="Murat C."/>
            <person name="Payen T."/>
            <person name="Noel B."/>
            <person name="Kuo A."/>
            <person name="Morin E."/>
            <person name="Chen J."/>
            <person name="Kohler A."/>
            <person name="Krizsan K."/>
            <person name="Balestrini R."/>
            <person name="Da Silva C."/>
            <person name="Montanini B."/>
            <person name="Hainaut M."/>
            <person name="Levati E."/>
            <person name="Barry K.W."/>
            <person name="Belfiori B."/>
            <person name="Cichocki N."/>
            <person name="Clum A."/>
            <person name="Dockter R.B."/>
            <person name="Fauchery L."/>
            <person name="Guy J."/>
            <person name="Iotti M."/>
            <person name="Le Tacon F."/>
            <person name="Lindquist E.A."/>
            <person name="Lipzen A."/>
            <person name="Malagnac F."/>
            <person name="Mello A."/>
            <person name="Molinier V."/>
            <person name="Miyauchi S."/>
            <person name="Poulain J."/>
            <person name="Riccioni C."/>
            <person name="Rubini A."/>
            <person name="Sitrit Y."/>
            <person name="Splivallo R."/>
            <person name="Traeger S."/>
            <person name="Wang M."/>
            <person name="Zifcakova L."/>
            <person name="Wipf D."/>
            <person name="Zambonelli A."/>
            <person name="Paolocci F."/>
            <person name="Nowrousian M."/>
            <person name="Ottonello S."/>
            <person name="Baldrian P."/>
            <person name="Spatafora J.W."/>
            <person name="Henrissat B."/>
            <person name="Nagy L.G."/>
            <person name="Aury J.M."/>
            <person name="Wincker P."/>
            <person name="Grigoriev I.V."/>
            <person name="Bonfante P."/>
            <person name="Martin F.M."/>
        </authorList>
    </citation>
    <scope>NUCLEOTIDE SEQUENCE [LARGE SCALE GENOMIC DNA]</scope>
    <source>
        <strain evidence="2 3">120613-1</strain>
    </source>
</reference>
<protein>
    <submittedName>
        <fullName evidence="2">Uncharacterized protein</fullName>
    </submittedName>
</protein>
<feature type="region of interest" description="Disordered" evidence="1">
    <location>
        <begin position="1"/>
        <end position="77"/>
    </location>
</feature>
<feature type="compositionally biased region" description="Basic and acidic residues" evidence="1">
    <location>
        <begin position="21"/>
        <end position="37"/>
    </location>
</feature>
<keyword evidence="3" id="KW-1185">Reference proteome</keyword>
<organism evidence="2 3">
    <name type="scientific">Choiromyces venosus 120613-1</name>
    <dbReference type="NCBI Taxonomy" id="1336337"/>
    <lineage>
        <taxon>Eukaryota</taxon>
        <taxon>Fungi</taxon>
        <taxon>Dikarya</taxon>
        <taxon>Ascomycota</taxon>
        <taxon>Pezizomycotina</taxon>
        <taxon>Pezizomycetes</taxon>
        <taxon>Pezizales</taxon>
        <taxon>Tuberaceae</taxon>
        <taxon>Choiromyces</taxon>
    </lineage>
</organism>
<accession>A0A3N4JUR9</accession>
<sequence>MGVNGVPKASEKNRPRAKKTIPGEKIKLTPARNEGKPKNQCNPEMRVCPNGRSSKRGEEESKTGPIRPTVSRPAEQR</sequence>
<evidence type="ECO:0000256" key="1">
    <source>
        <dbReference type="SAM" id="MobiDB-lite"/>
    </source>
</evidence>
<evidence type="ECO:0000313" key="3">
    <source>
        <dbReference type="Proteomes" id="UP000276215"/>
    </source>
</evidence>
<dbReference type="EMBL" id="ML120379">
    <property type="protein sequence ID" value="RPB00582.1"/>
    <property type="molecule type" value="Genomic_DNA"/>
</dbReference>
<proteinExistence type="predicted"/>